<dbReference type="AlphaFoldDB" id="A0A512DRJ2"/>
<dbReference type="EMBL" id="BJYZ01000014">
    <property type="protein sequence ID" value="GEO39111.1"/>
    <property type="molecule type" value="Genomic_DNA"/>
</dbReference>
<keyword evidence="4" id="KW-1185">Reference proteome</keyword>
<dbReference type="Pfam" id="PF01903">
    <property type="entry name" value="CbiX"/>
    <property type="match status" value="2"/>
</dbReference>
<gene>
    <name evidence="3" type="ORF">SAE02_32590</name>
</gene>
<dbReference type="SUPFAM" id="SSF53800">
    <property type="entry name" value="Chelatase"/>
    <property type="match status" value="2"/>
</dbReference>
<dbReference type="OrthoDB" id="7345302at2"/>
<evidence type="ECO:0000313" key="4">
    <source>
        <dbReference type="Proteomes" id="UP000321523"/>
    </source>
</evidence>
<organism evidence="3 4">
    <name type="scientific">Skermanella aerolata</name>
    <dbReference type="NCBI Taxonomy" id="393310"/>
    <lineage>
        <taxon>Bacteria</taxon>
        <taxon>Pseudomonadati</taxon>
        <taxon>Pseudomonadota</taxon>
        <taxon>Alphaproteobacteria</taxon>
        <taxon>Rhodospirillales</taxon>
        <taxon>Azospirillaceae</taxon>
        <taxon>Skermanella</taxon>
    </lineage>
</organism>
<keyword evidence="2" id="KW-0456">Lyase</keyword>
<dbReference type="PANTHER" id="PTHR33542">
    <property type="entry name" value="SIROHYDROCHLORIN FERROCHELATASE, CHLOROPLASTIC"/>
    <property type="match status" value="1"/>
</dbReference>
<dbReference type="InterPro" id="IPR050963">
    <property type="entry name" value="Sirohydro_Cobaltochel/CbiX"/>
</dbReference>
<evidence type="ECO:0000256" key="1">
    <source>
        <dbReference type="ARBA" id="ARBA00022723"/>
    </source>
</evidence>
<keyword evidence="1" id="KW-0479">Metal-binding</keyword>
<evidence type="ECO:0008006" key="5">
    <source>
        <dbReference type="Google" id="ProtNLM"/>
    </source>
</evidence>
<comment type="caution">
    <text evidence="3">The sequence shown here is derived from an EMBL/GenBank/DDBJ whole genome shotgun (WGS) entry which is preliminary data.</text>
</comment>
<dbReference type="CDD" id="cd03416">
    <property type="entry name" value="CbiX_SirB_N"/>
    <property type="match status" value="1"/>
</dbReference>
<dbReference type="Proteomes" id="UP000321523">
    <property type="component" value="Unassembled WGS sequence"/>
</dbReference>
<protein>
    <recommendedName>
        <fullName evidence="5">Cobalamin biosynthesis protein CbiX</fullName>
    </recommendedName>
</protein>
<dbReference type="Gene3D" id="3.40.50.1400">
    <property type="match status" value="2"/>
</dbReference>
<evidence type="ECO:0000313" key="3">
    <source>
        <dbReference type="EMBL" id="GEO39111.1"/>
    </source>
</evidence>
<reference evidence="3 4" key="1">
    <citation type="submission" date="2019-07" db="EMBL/GenBank/DDBJ databases">
        <title>Whole genome shotgun sequence of Skermanella aerolata NBRC 106429.</title>
        <authorList>
            <person name="Hosoyama A."/>
            <person name="Uohara A."/>
            <person name="Ohji S."/>
            <person name="Ichikawa N."/>
        </authorList>
    </citation>
    <scope>NUCLEOTIDE SEQUENCE [LARGE SCALE GENOMIC DNA]</scope>
    <source>
        <strain evidence="3 4">NBRC 106429</strain>
    </source>
</reference>
<dbReference type="InterPro" id="IPR002762">
    <property type="entry name" value="CbiX-like"/>
</dbReference>
<accession>A0A512DRJ2</accession>
<dbReference type="GO" id="GO:0046872">
    <property type="term" value="F:metal ion binding"/>
    <property type="evidence" value="ECO:0007669"/>
    <property type="project" value="UniProtKB-KW"/>
</dbReference>
<dbReference type="PANTHER" id="PTHR33542:SF3">
    <property type="entry name" value="SIROHYDROCHLORIN FERROCHELATASE, CHLOROPLASTIC"/>
    <property type="match status" value="1"/>
</dbReference>
<sequence>MSGTRYAFPKAPVTEPNTAPRSGRALLLFAHGTSDGAGAEIADRLAAELSRKGLFDEVAVCFSLQEPHPADVIARLSSPQIFVMPLLACDGRITRDVLPGLIGLAEERDRSRVTLCQPVGQHPGIARIVAGMASAAADNAGFVPSSTTVLIAAHGHRYDPTSASAARRLAGQIRANGRWVAVDCVFLSETPTARHWRTVSATRDTVVVPYFISGGRHETVDLPAMIQTGESDASDGRRVVLTAAVGRAPQLAYLVVDQVLELVRDHVLELA</sequence>
<name>A0A512DRJ2_9PROT</name>
<dbReference type="RefSeq" id="WP_044432555.1">
    <property type="nucleotide sequence ID" value="NZ_BJYZ01000014.1"/>
</dbReference>
<dbReference type="GO" id="GO:0016829">
    <property type="term" value="F:lyase activity"/>
    <property type="evidence" value="ECO:0007669"/>
    <property type="project" value="UniProtKB-KW"/>
</dbReference>
<evidence type="ECO:0000256" key="2">
    <source>
        <dbReference type="ARBA" id="ARBA00023239"/>
    </source>
</evidence>
<proteinExistence type="predicted"/>